<dbReference type="InterPro" id="IPR050680">
    <property type="entry name" value="YpeA/RimI_acetyltransf"/>
</dbReference>
<dbReference type="InterPro" id="IPR016181">
    <property type="entry name" value="Acyl_CoA_acyltransferase"/>
</dbReference>
<dbReference type="PROSITE" id="PS51186">
    <property type="entry name" value="GNAT"/>
    <property type="match status" value="1"/>
</dbReference>
<reference evidence="4 5" key="1">
    <citation type="submission" date="2024-03" db="EMBL/GenBank/DDBJ databases">
        <title>The Genome Sequence of Enterococcus sp. DIV1094.</title>
        <authorList>
            <consortium name="The Broad Institute Genomics Platform"/>
            <consortium name="The Broad Institute Microbial Omics Core"/>
            <consortium name="The Broad Institute Genomic Center for Infectious Diseases"/>
            <person name="Earl A."/>
            <person name="Manson A."/>
            <person name="Gilmore M."/>
            <person name="Schwartman J."/>
            <person name="Shea T."/>
            <person name="Abouelleil A."/>
            <person name="Cao P."/>
            <person name="Chapman S."/>
            <person name="Cusick C."/>
            <person name="Young S."/>
            <person name="Neafsey D."/>
            <person name="Nusbaum C."/>
            <person name="Birren B."/>
        </authorList>
    </citation>
    <scope>NUCLEOTIDE SEQUENCE [LARGE SCALE GENOMIC DNA]</scope>
    <source>
        <strain evidence="4 5">DIV1094</strain>
    </source>
</reference>
<gene>
    <name evidence="4" type="ORF">DOK79_000255</name>
</gene>
<name>A0ABZ2SSM2_9ENTE</name>
<dbReference type="Pfam" id="PF00583">
    <property type="entry name" value="Acetyltransf_1"/>
    <property type="match status" value="1"/>
</dbReference>
<dbReference type="PANTHER" id="PTHR43420:SF12">
    <property type="entry name" value="N-ACETYLTRANSFERASE DOMAIN-CONTAINING PROTEIN"/>
    <property type="match status" value="1"/>
</dbReference>
<dbReference type="InterPro" id="IPR000182">
    <property type="entry name" value="GNAT_dom"/>
</dbReference>
<evidence type="ECO:0000256" key="1">
    <source>
        <dbReference type="ARBA" id="ARBA00022679"/>
    </source>
</evidence>
<dbReference type="Proteomes" id="UP000664360">
    <property type="component" value="Chromosome"/>
</dbReference>
<dbReference type="CDD" id="cd04301">
    <property type="entry name" value="NAT_SF"/>
    <property type="match status" value="1"/>
</dbReference>
<keyword evidence="2" id="KW-0012">Acyltransferase</keyword>
<evidence type="ECO:0000313" key="5">
    <source>
        <dbReference type="Proteomes" id="UP000664360"/>
    </source>
</evidence>
<protein>
    <recommendedName>
        <fullName evidence="3">N-acetyltransferase domain-containing protein</fullName>
    </recommendedName>
</protein>
<dbReference type="Gene3D" id="3.40.630.30">
    <property type="match status" value="1"/>
</dbReference>
<evidence type="ECO:0000313" key="4">
    <source>
        <dbReference type="EMBL" id="WYJ78749.1"/>
    </source>
</evidence>
<sequence>MKVGAAMLDKQLPYAEIWMTRPLEEVLPDYPLNEQYHFEKYRPGAEKDWAAIETAVGEFDSIDEALAYFDQAFASYQEELTKRMFFVVNEKNERVATCTAWWKLREEEYPLFHWLAVKPEHQGKGIARSLTIEVLRRFQQLTSQSPVYLHTQTWSHPAIKLYQSLGFTFIPDNFDGSVNSDYQKVMDILSSKVKK</sequence>
<dbReference type="SUPFAM" id="SSF55729">
    <property type="entry name" value="Acyl-CoA N-acyltransferases (Nat)"/>
    <property type="match status" value="1"/>
</dbReference>
<proteinExistence type="predicted"/>
<organism evidence="4 5">
    <name type="scientific">Candidatus Enterococcus mangumiae</name>
    <dbReference type="NCBI Taxonomy" id="2230878"/>
    <lineage>
        <taxon>Bacteria</taxon>
        <taxon>Bacillati</taxon>
        <taxon>Bacillota</taxon>
        <taxon>Bacilli</taxon>
        <taxon>Lactobacillales</taxon>
        <taxon>Enterococcaceae</taxon>
        <taxon>Enterococcus</taxon>
    </lineage>
</organism>
<evidence type="ECO:0000259" key="3">
    <source>
        <dbReference type="PROSITE" id="PS51186"/>
    </source>
</evidence>
<keyword evidence="1" id="KW-0808">Transferase</keyword>
<feature type="domain" description="N-acetyltransferase" evidence="3">
    <location>
        <begin position="36"/>
        <end position="189"/>
    </location>
</feature>
<dbReference type="EMBL" id="CP147250">
    <property type="protein sequence ID" value="WYJ78749.1"/>
    <property type="molecule type" value="Genomic_DNA"/>
</dbReference>
<dbReference type="PANTHER" id="PTHR43420">
    <property type="entry name" value="ACETYLTRANSFERASE"/>
    <property type="match status" value="1"/>
</dbReference>
<evidence type="ECO:0000256" key="2">
    <source>
        <dbReference type="ARBA" id="ARBA00023315"/>
    </source>
</evidence>
<accession>A0ABZ2SSM2</accession>
<keyword evidence="5" id="KW-1185">Reference proteome</keyword>